<name>A0A836IVC3_9TRYP</name>
<dbReference type="Proteomes" id="UP000674318">
    <property type="component" value="Unassembled WGS sequence"/>
</dbReference>
<reference evidence="1 2" key="1">
    <citation type="submission" date="2021-02" db="EMBL/GenBank/DDBJ databases">
        <title>Porcisia hertigi Genome sequencing and assembly.</title>
        <authorList>
            <person name="Almutairi H."/>
            <person name="Gatherer D."/>
        </authorList>
    </citation>
    <scope>NUCLEOTIDE SEQUENCE [LARGE SCALE GENOMIC DNA]</scope>
    <source>
        <strain evidence="1 2">C119</strain>
    </source>
</reference>
<protein>
    <submittedName>
        <fullName evidence="1">Uncharacterized protein</fullName>
    </submittedName>
</protein>
<keyword evidence="2" id="KW-1185">Reference proteome</keyword>
<organism evidence="1 2">
    <name type="scientific">Porcisia hertigi</name>
    <dbReference type="NCBI Taxonomy" id="2761500"/>
    <lineage>
        <taxon>Eukaryota</taxon>
        <taxon>Discoba</taxon>
        <taxon>Euglenozoa</taxon>
        <taxon>Kinetoplastea</taxon>
        <taxon>Metakinetoplastina</taxon>
        <taxon>Trypanosomatida</taxon>
        <taxon>Trypanosomatidae</taxon>
        <taxon>Leishmaniinae</taxon>
        <taxon>Porcisia</taxon>
    </lineage>
</organism>
<dbReference type="RefSeq" id="XP_067756996.1">
    <property type="nucleotide sequence ID" value="XM_067900796.1"/>
</dbReference>
<dbReference type="OrthoDB" id="277322at2759"/>
<dbReference type="GeneID" id="94290873"/>
<dbReference type="KEGG" id="phet:94290873"/>
<dbReference type="EMBL" id="JAFJZO010000023">
    <property type="protein sequence ID" value="KAG5504373.1"/>
    <property type="molecule type" value="Genomic_DNA"/>
</dbReference>
<dbReference type="AlphaFoldDB" id="A0A836IVC3"/>
<gene>
    <name evidence="1" type="ORF">JKF63_04824</name>
</gene>
<accession>A0A836IVC3</accession>
<proteinExistence type="predicted"/>
<evidence type="ECO:0000313" key="1">
    <source>
        <dbReference type="EMBL" id="KAG5504373.1"/>
    </source>
</evidence>
<comment type="caution">
    <text evidence="1">The sequence shown here is derived from an EMBL/GenBank/DDBJ whole genome shotgun (WGS) entry which is preliminary data.</text>
</comment>
<sequence length="105" mass="12080">MVAEQLTNSLTDPGITCFKFVKPTFAGLDPNTVITVEQKIATGEVPKETVHLQKTLMWRDICNFLTKDESDRLMAHEEAVREWDRKFWIKLSLADKLMVSARLEL</sequence>
<evidence type="ECO:0000313" key="2">
    <source>
        <dbReference type="Proteomes" id="UP000674318"/>
    </source>
</evidence>